<evidence type="ECO:0000256" key="1">
    <source>
        <dbReference type="SAM" id="MobiDB-lite"/>
    </source>
</evidence>
<feature type="compositionally biased region" description="Basic and acidic residues" evidence="1">
    <location>
        <begin position="336"/>
        <end position="349"/>
    </location>
</feature>
<organism evidence="2 3">
    <name type="scientific">Mycena metata</name>
    <dbReference type="NCBI Taxonomy" id="1033252"/>
    <lineage>
        <taxon>Eukaryota</taxon>
        <taxon>Fungi</taxon>
        <taxon>Dikarya</taxon>
        <taxon>Basidiomycota</taxon>
        <taxon>Agaricomycotina</taxon>
        <taxon>Agaricomycetes</taxon>
        <taxon>Agaricomycetidae</taxon>
        <taxon>Agaricales</taxon>
        <taxon>Marasmiineae</taxon>
        <taxon>Mycenaceae</taxon>
        <taxon>Mycena</taxon>
    </lineage>
</organism>
<proteinExistence type="predicted"/>
<feature type="compositionally biased region" description="Basic and acidic residues" evidence="1">
    <location>
        <begin position="483"/>
        <end position="495"/>
    </location>
</feature>
<reference evidence="2" key="1">
    <citation type="submission" date="2023-03" db="EMBL/GenBank/DDBJ databases">
        <title>Massive genome expansion in bonnet fungi (Mycena s.s.) driven by repeated elements and novel gene families across ecological guilds.</title>
        <authorList>
            <consortium name="Lawrence Berkeley National Laboratory"/>
            <person name="Harder C.B."/>
            <person name="Miyauchi S."/>
            <person name="Viragh M."/>
            <person name="Kuo A."/>
            <person name="Thoen E."/>
            <person name="Andreopoulos B."/>
            <person name="Lu D."/>
            <person name="Skrede I."/>
            <person name="Drula E."/>
            <person name="Henrissat B."/>
            <person name="Morin E."/>
            <person name="Kohler A."/>
            <person name="Barry K."/>
            <person name="LaButti K."/>
            <person name="Morin E."/>
            <person name="Salamov A."/>
            <person name="Lipzen A."/>
            <person name="Mereny Z."/>
            <person name="Hegedus B."/>
            <person name="Baldrian P."/>
            <person name="Stursova M."/>
            <person name="Weitz H."/>
            <person name="Taylor A."/>
            <person name="Grigoriev I.V."/>
            <person name="Nagy L.G."/>
            <person name="Martin F."/>
            <person name="Kauserud H."/>
        </authorList>
    </citation>
    <scope>NUCLEOTIDE SEQUENCE</scope>
    <source>
        <strain evidence="2">CBHHK182m</strain>
    </source>
</reference>
<feature type="compositionally biased region" description="Low complexity" evidence="1">
    <location>
        <begin position="531"/>
        <end position="540"/>
    </location>
</feature>
<accession>A0AAD7HXK8</accession>
<sequence length="648" mass="70430">MSTDEHEDGEEIHNAKKTSFTLKDKHTDFLNTFLADFHTLERGSNLMKGKKKDWVASTVSPKFIDKFGLQDDSSVQLKDVRTVVQRWYYNRTLRTWAVELTPLNDCGQLGKNLAPWRKARDEGWAALDSTEQQTNQALADKANAENKVGPPVEHICANQADAATLIVYRRKEDGRMKTVNVSAVADDMPGLVLSNAKEFRGDLLGWGEQVLPDLLKVETDDDGAPLLPEWTENTTTAEGRRLLQLWGLKCYDWLGKGAPKREADVIISFKEGKDKPWQDFCPATMDAMDISTLYSRLRKEQEDYDDEALPFLYRCLYPAEKEDKKDKKGKKPVKKPKNDEPADVIHDFALRPPKRGPAPPPPPPAPAPPPPPTPPRSAPCCTVDPSVACGGEKASRGKKKKMDAVSAKPDGEQDGGGSPETGGDGRSSKKRNKDGGRAKRNGEKGGREAGDNDESSKKRKKHGLSGSAQVGGDEGSPKKRKRESAGGKPDEKEDGSANAEAGGDGSAKTRKRKDAGSVKPDGAEAGGDEGSAGAPSSAKAGGKKGGSGGKRKNPDTESKGAPAAKKARRQPAGVKATEAAQPRRGRSNAVVVEDQLIAGRTVKFGTTTYWYRLNSPKLPAPFKWTDKYEVSHVKESLIPKEDEGTLEF</sequence>
<feature type="compositionally biased region" description="Pro residues" evidence="1">
    <location>
        <begin position="355"/>
        <end position="377"/>
    </location>
</feature>
<protein>
    <submittedName>
        <fullName evidence="2">Uncharacterized protein</fullName>
    </submittedName>
</protein>
<gene>
    <name evidence="2" type="ORF">B0H16DRAFT_1893820</name>
</gene>
<keyword evidence="3" id="KW-1185">Reference proteome</keyword>
<dbReference type="Proteomes" id="UP001215598">
    <property type="component" value="Unassembled WGS sequence"/>
</dbReference>
<evidence type="ECO:0000313" key="3">
    <source>
        <dbReference type="Proteomes" id="UP001215598"/>
    </source>
</evidence>
<dbReference type="AlphaFoldDB" id="A0AAD7HXK8"/>
<dbReference type="EMBL" id="JARKIB010000164">
    <property type="protein sequence ID" value="KAJ7729555.1"/>
    <property type="molecule type" value="Genomic_DNA"/>
</dbReference>
<feature type="region of interest" description="Disordered" evidence="1">
    <location>
        <begin position="323"/>
        <end position="587"/>
    </location>
</feature>
<evidence type="ECO:0000313" key="2">
    <source>
        <dbReference type="EMBL" id="KAJ7729555.1"/>
    </source>
</evidence>
<comment type="caution">
    <text evidence="2">The sequence shown here is derived from an EMBL/GenBank/DDBJ whole genome shotgun (WGS) entry which is preliminary data.</text>
</comment>
<feature type="compositionally biased region" description="Basic and acidic residues" evidence="1">
    <location>
        <begin position="433"/>
        <end position="456"/>
    </location>
</feature>
<name>A0AAD7HXK8_9AGAR</name>
<feature type="compositionally biased region" description="Gly residues" evidence="1">
    <location>
        <begin position="414"/>
        <end position="425"/>
    </location>
</feature>